<dbReference type="AlphaFoldDB" id="A0A5N5QSQ0"/>
<dbReference type="PANTHER" id="PTHR33886">
    <property type="entry name" value="UNSATURATED RHAMNOGALACTURONAN HYDROLASE (EUROFUNG)"/>
    <property type="match status" value="1"/>
</dbReference>
<feature type="chain" id="PRO_5024293537" evidence="2">
    <location>
        <begin position="18"/>
        <end position="386"/>
    </location>
</feature>
<evidence type="ECO:0000256" key="1">
    <source>
        <dbReference type="ARBA" id="ARBA00022801"/>
    </source>
</evidence>
<accession>A0A5N5QSQ0</accession>
<dbReference type="Gene3D" id="1.50.10.10">
    <property type="match status" value="1"/>
</dbReference>
<organism evidence="3 4">
    <name type="scientific">Ceratobasidium theobromae</name>
    <dbReference type="NCBI Taxonomy" id="1582974"/>
    <lineage>
        <taxon>Eukaryota</taxon>
        <taxon>Fungi</taxon>
        <taxon>Dikarya</taxon>
        <taxon>Basidiomycota</taxon>
        <taxon>Agaricomycotina</taxon>
        <taxon>Agaricomycetes</taxon>
        <taxon>Cantharellales</taxon>
        <taxon>Ceratobasidiaceae</taxon>
        <taxon>Ceratobasidium</taxon>
    </lineage>
</organism>
<feature type="signal peptide" evidence="2">
    <location>
        <begin position="1"/>
        <end position="17"/>
    </location>
</feature>
<dbReference type="PANTHER" id="PTHR33886:SF9">
    <property type="entry name" value="UNSATURATED RHAMNOGALACTURONAN HYDROLASE (EUROFUNG)"/>
    <property type="match status" value="1"/>
</dbReference>
<keyword evidence="2" id="KW-0732">Signal</keyword>
<dbReference type="InterPro" id="IPR010905">
    <property type="entry name" value="Glyco_hydro_88"/>
</dbReference>
<dbReference type="OrthoDB" id="540611at2759"/>
<name>A0A5N5QSQ0_9AGAM</name>
<dbReference type="GO" id="GO:0016787">
    <property type="term" value="F:hydrolase activity"/>
    <property type="evidence" value="ECO:0007669"/>
    <property type="project" value="UniProtKB-KW"/>
</dbReference>
<keyword evidence="4" id="KW-1185">Reference proteome</keyword>
<evidence type="ECO:0000256" key="2">
    <source>
        <dbReference type="SAM" id="SignalP"/>
    </source>
</evidence>
<reference evidence="3 4" key="1">
    <citation type="journal article" date="2019" name="Fungal Biol. Biotechnol.">
        <title>Draft genome sequence of fastidious pathogen Ceratobasidium theobromae, which causes vascular-streak dieback in Theobroma cacao.</title>
        <authorList>
            <person name="Ali S.S."/>
            <person name="Asman A."/>
            <person name="Shao J."/>
            <person name="Firmansyah A.P."/>
            <person name="Susilo A.W."/>
            <person name="Rosmana A."/>
            <person name="McMahon P."/>
            <person name="Junaid M."/>
            <person name="Guest D."/>
            <person name="Kheng T.Y."/>
            <person name="Meinhardt L.W."/>
            <person name="Bailey B.A."/>
        </authorList>
    </citation>
    <scope>NUCLEOTIDE SEQUENCE [LARGE SCALE GENOMIC DNA]</scope>
    <source>
        <strain evidence="3 4">CT2</strain>
    </source>
</reference>
<dbReference type="GO" id="GO:0005975">
    <property type="term" value="P:carbohydrate metabolic process"/>
    <property type="evidence" value="ECO:0007669"/>
    <property type="project" value="InterPro"/>
</dbReference>
<dbReference type="EMBL" id="SSOP01000023">
    <property type="protein sequence ID" value="KAB5594257.1"/>
    <property type="molecule type" value="Genomic_DNA"/>
</dbReference>
<keyword evidence="1 3" id="KW-0378">Hydrolase</keyword>
<sequence length="386" mass="43327">MRTIFASLALTAGFASAATTPLSQQLADSAMTRQQGALPNVRYETGVFQRGLQMLYAKTKNSKYRDYELKQLDSMISENGTITGYNLTLFSLDPLRTGEAILYGYEQTKKNKYKVALDIFREQLNRQPRTEDGAFWHRIVYPNQQWLDGLYMVEPFYAAYNAKFTPTNNTAWDDIFLQFKLVEGNLRVGETDFPNGSASGLLYHGYDASLTAVWATPPTGRCLEVWDRAVGWYAMALVDILDVFPKSHPGWKEMRGYLRRLAPEIVKAADPASGAWWLVMGYPNREGNYIESSGSAMFVYSLLRGVRQGYLPKSNYVKVASKAYKYMANTFVVPETNGTLSWNGTVSVGSLGSNGTYEYYISVAEAQNDLKGLAPFIMASLEYEAL</sequence>
<evidence type="ECO:0000313" key="3">
    <source>
        <dbReference type="EMBL" id="KAB5594257.1"/>
    </source>
</evidence>
<proteinExistence type="predicted"/>
<comment type="caution">
    <text evidence="3">The sequence shown here is derived from an EMBL/GenBank/DDBJ whole genome shotgun (WGS) entry which is preliminary data.</text>
</comment>
<evidence type="ECO:0000313" key="4">
    <source>
        <dbReference type="Proteomes" id="UP000383932"/>
    </source>
</evidence>
<dbReference type="Pfam" id="PF07470">
    <property type="entry name" value="Glyco_hydro_88"/>
    <property type="match status" value="1"/>
</dbReference>
<dbReference type="SUPFAM" id="SSF48208">
    <property type="entry name" value="Six-hairpin glycosidases"/>
    <property type="match status" value="1"/>
</dbReference>
<gene>
    <name evidence="3" type="ORF">CTheo_2338</name>
</gene>
<dbReference type="InterPro" id="IPR012341">
    <property type="entry name" value="6hp_glycosidase-like_sf"/>
</dbReference>
<protein>
    <submittedName>
        <fullName evidence="3">Cell wall glycosyl hydrolase YteR</fullName>
    </submittedName>
</protein>
<dbReference type="Proteomes" id="UP000383932">
    <property type="component" value="Unassembled WGS sequence"/>
</dbReference>
<dbReference type="InterPro" id="IPR008928">
    <property type="entry name" value="6-hairpin_glycosidase_sf"/>
</dbReference>
<dbReference type="InterPro" id="IPR052043">
    <property type="entry name" value="PolySaccharide_Degr_Enz"/>
</dbReference>